<dbReference type="Proteomes" id="UP000050783">
    <property type="component" value="Unassembled WGS sequence"/>
</dbReference>
<proteinExistence type="predicted"/>
<dbReference type="GeneID" id="55494119"/>
<organism evidence="1 2">
    <name type="scientific">Ruegeria atlantica</name>
    <dbReference type="NCBI Taxonomy" id="81569"/>
    <lineage>
        <taxon>Bacteria</taxon>
        <taxon>Pseudomonadati</taxon>
        <taxon>Pseudomonadota</taxon>
        <taxon>Alphaproteobacteria</taxon>
        <taxon>Rhodobacterales</taxon>
        <taxon>Roseobacteraceae</taxon>
        <taxon>Ruegeria</taxon>
    </lineage>
</organism>
<dbReference type="OrthoDB" id="10014686at2"/>
<dbReference type="AlphaFoldDB" id="A0A0P1EZ25"/>
<evidence type="ECO:0000313" key="1">
    <source>
        <dbReference type="EMBL" id="CUH48747.1"/>
    </source>
</evidence>
<dbReference type="EMBL" id="CYPU01000043">
    <property type="protein sequence ID" value="CUH48747.1"/>
    <property type="molecule type" value="Genomic_DNA"/>
</dbReference>
<accession>A0A0P1EZ25</accession>
<name>A0A0P1EZ25_9RHOB</name>
<dbReference type="RefSeq" id="WP_058278267.1">
    <property type="nucleotide sequence ID" value="NZ_CYPU01000043.1"/>
</dbReference>
<sequence length="156" mass="17276">MSQFDLLITLRDQYPATTASAHNLVLRTSELLLARKHQVQIDLHNSHRAQIAFENGLWETLLWAARESNATSAERLFKFTANFFAQFALACPTWNYVMPEVTNFLIAASSAEHSLLIDAVHQVKSEQSIMIGIGKRPIVLNQQAAMASLAAPTGSP</sequence>
<reference evidence="1 2" key="1">
    <citation type="submission" date="2015-09" db="EMBL/GenBank/DDBJ databases">
        <authorList>
            <consortium name="Swine Surveillance"/>
        </authorList>
    </citation>
    <scope>NUCLEOTIDE SEQUENCE [LARGE SCALE GENOMIC DNA]</scope>
    <source>
        <strain evidence="1 2">CECT 4292</strain>
    </source>
</reference>
<protein>
    <submittedName>
        <fullName evidence="1">Uncharacterized protein</fullName>
    </submittedName>
</protein>
<evidence type="ECO:0000313" key="2">
    <source>
        <dbReference type="Proteomes" id="UP000050783"/>
    </source>
</evidence>
<gene>
    <name evidence="1" type="ORF">RUA4292_02936</name>
</gene>